<evidence type="ECO:0000256" key="3">
    <source>
        <dbReference type="PROSITE-ProRule" id="PRU00176"/>
    </source>
</evidence>
<protein>
    <recommendedName>
        <fullName evidence="4">RRM domain-containing protein</fullName>
    </recommendedName>
</protein>
<dbReference type="PANTHER" id="PTHR24012">
    <property type="entry name" value="RNA BINDING PROTEIN"/>
    <property type="match status" value="1"/>
</dbReference>
<proteinExistence type="predicted"/>
<reference evidence="5 6" key="1">
    <citation type="submission" date="2022-03" db="EMBL/GenBank/DDBJ databases">
        <authorList>
            <person name="Nunn A."/>
            <person name="Chopra R."/>
            <person name="Nunn A."/>
            <person name="Contreras Garrido A."/>
        </authorList>
    </citation>
    <scope>NUCLEOTIDE SEQUENCE [LARGE SCALE GENOMIC DNA]</scope>
</reference>
<dbReference type="GO" id="GO:0003729">
    <property type="term" value="F:mRNA binding"/>
    <property type="evidence" value="ECO:0007669"/>
    <property type="project" value="UniProtKB-ARBA"/>
</dbReference>
<dbReference type="GO" id="GO:0010629">
    <property type="term" value="P:negative regulation of gene expression"/>
    <property type="evidence" value="ECO:0007669"/>
    <property type="project" value="UniProtKB-ARBA"/>
</dbReference>
<accession>A0AAU9RI43</accession>
<evidence type="ECO:0000313" key="5">
    <source>
        <dbReference type="EMBL" id="CAH2039023.1"/>
    </source>
</evidence>
<feature type="domain" description="RRM" evidence="4">
    <location>
        <begin position="274"/>
        <end position="352"/>
    </location>
</feature>
<feature type="domain" description="RRM" evidence="4">
    <location>
        <begin position="100"/>
        <end position="170"/>
    </location>
</feature>
<dbReference type="InterPro" id="IPR012677">
    <property type="entry name" value="Nucleotide-bd_a/b_plait_sf"/>
</dbReference>
<gene>
    <name evidence="5" type="ORF">TAV2_LOCUS1313</name>
</gene>
<dbReference type="SMART" id="SM00360">
    <property type="entry name" value="RRM"/>
    <property type="match status" value="3"/>
</dbReference>
<dbReference type="InterPro" id="IPR035979">
    <property type="entry name" value="RBD_domain_sf"/>
</dbReference>
<dbReference type="Pfam" id="PF00076">
    <property type="entry name" value="RRM_1"/>
    <property type="match status" value="3"/>
</dbReference>
<dbReference type="Gene3D" id="3.30.70.330">
    <property type="match status" value="3"/>
</dbReference>
<evidence type="ECO:0000259" key="4">
    <source>
        <dbReference type="PROSITE" id="PS50102"/>
    </source>
</evidence>
<dbReference type="CDD" id="cd12362">
    <property type="entry name" value="RRM3_CELF1-6"/>
    <property type="match status" value="1"/>
</dbReference>
<keyword evidence="2 3" id="KW-0694">RNA-binding</keyword>
<name>A0AAU9RI43_THLAR</name>
<organism evidence="5 6">
    <name type="scientific">Thlaspi arvense</name>
    <name type="common">Field penny-cress</name>
    <dbReference type="NCBI Taxonomy" id="13288"/>
    <lineage>
        <taxon>Eukaryota</taxon>
        <taxon>Viridiplantae</taxon>
        <taxon>Streptophyta</taxon>
        <taxon>Embryophyta</taxon>
        <taxon>Tracheophyta</taxon>
        <taxon>Spermatophyta</taxon>
        <taxon>Magnoliopsida</taxon>
        <taxon>eudicotyledons</taxon>
        <taxon>Gunneridae</taxon>
        <taxon>Pentapetalae</taxon>
        <taxon>rosids</taxon>
        <taxon>malvids</taxon>
        <taxon>Brassicales</taxon>
        <taxon>Brassicaceae</taxon>
        <taxon>Thlaspideae</taxon>
        <taxon>Thlaspi</taxon>
    </lineage>
</organism>
<dbReference type="GO" id="GO:0009967">
    <property type="term" value="P:positive regulation of signal transduction"/>
    <property type="evidence" value="ECO:0007669"/>
    <property type="project" value="UniProtKB-ARBA"/>
</dbReference>
<evidence type="ECO:0000256" key="2">
    <source>
        <dbReference type="ARBA" id="ARBA00022884"/>
    </source>
</evidence>
<keyword evidence="6" id="KW-1185">Reference proteome</keyword>
<dbReference type="EMBL" id="OU466857">
    <property type="protein sequence ID" value="CAH2039023.1"/>
    <property type="molecule type" value="Genomic_DNA"/>
</dbReference>
<dbReference type="Proteomes" id="UP000836841">
    <property type="component" value="Chromosome 1"/>
</dbReference>
<dbReference type="GO" id="GO:0005737">
    <property type="term" value="C:cytoplasm"/>
    <property type="evidence" value="ECO:0007669"/>
    <property type="project" value="UniProtKB-ARBA"/>
</dbReference>
<evidence type="ECO:0000256" key="1">
    <source>
        <dbReference type="ARBA" id="ARBA00022737"/>
    </source>
</evidence>
<dbReference type="AlphaFoldDB" id="A0AAU9RI43"/>
<evidence type="ECO:0000313" key="6">
    <source>
        <dbReference type="Proteomes" id="UP000836841"/>
    </source>
</evidence>
<feature type="domain" description="RRM" evidence="4">
    <location>
        <begin position="12"/>
        <end position="93"/>
    </location>
</feature>
<sequence length="376" mass="41108">MAEETKENEERVKLFVGQVPKHMTEAQLLALFQEFSIVDEVNIIKDKITRASRGCCFLICPSREEADKVVNGCHNKKTLPGASSPLQVKYADGEVERLEHKLFVGMLPKNVSEAEVLSLFSKYGTIKDVQILRGSLQTSKGCVFLKYESKEQAVAAMEAINGKHIMEAPGTYGYMLPPIQTQPAFQNVISPNQGNNSTFQGAAALAESVPPRLAGRRNFPVALGNYSYHGLQYPMAFPRGMISARLPLTSVPPGISSNGASTPSSFQTEGPAGANLFIYNIPREFGDQELAVAFQSFGKVVSAKVFVDKATGVSKCFGFISYDSQEAARNAINTMNGRQLSGKKLKVQVKRDNGHQQQVRTVTDPEYILGGKAYKN</sequence>
<dbReference type="CDD" id="cd12361">
    <property type="entry name" value="RRM1_2_CELF1-6_like"/>
    <property type="match status" value="1"/>
</dbReference>
<dbReference type="FunFam" id="3.30.70.330:FF:000383">
    <property type="entry name" value="Sex lethal, isoform D"/>
    <property type="match status" value="1"/>
</dbReference>
<dbReference type="InterPro" id="IPR000504">
    <property type="entry name" value="RRM_dom"/>
</dbReference>
<keyword evidence="1" id="KW-0677">Repeat</keyword>
<dbReference type="PROSITE" id="PS50102">
    <property type="entry name" value="RRM"/>
    <property type="match status" value="3"/>
</dbReference>
<dbReference type="FunFam" id="3.30.70.330:FF:000302">
    <property type="entry name" value="RNA-binding protein BRN1"/>
    <property type="match status" value="1"/>
</dbReference>
<dbReference type="SUPFAM" id="SSF54928">
    <property type="entry name" value="RNA-binding domain, RBD"/>
    <property type="match status" value="2"/>
</dbReference>